<accession>A0A7I8XD31</accession>
<dbReference type="EMBL" id="CAJFDI010000006">
    <property type="protein sequence ID" value="CAD5235418.1"/>
    <property type="molecule type" value="Genomic_DNA"/>
</dbReference>
<organism evidence="1 2">
    <name type="scientific">Bursaphelenchus xylophilus</name>
    <name type="common">Pinewood nematode worm</name>
    <name type="synonym">Aphelenchoides xylophilus</name>
    <dbReference type="NCBI Taxonomy" id="6326"/>
    <lineage>
        <taxon>Eukaryota</taxon>
        <taxon>Metazoa</taxon>
        <taxon>Ecdysozoa</taxon>
        <taxon>Nematoda</taxon>
        <taxon>Chromadorea</taxon>
        <taxon>Rhabditida</taxon>
        <taxon>Tylenchina</taxon>
        <taxon>Tylenchomorpha</taxon>
        <taxon>Aphelenchoidea</taxon>
        <taxon>Aphelenchoididae</taxon>
        <taxon>Bursaphelenchus</taxon>
    </lineage>
</organism>
<dbReference type="Proteomes" id="UP000659654">
    <property type="component" value="Unassembled WGS sequence"/>
</dbReference>
<proteinExistence type="predicted"/>
<dbReference type="Proteomes" id="UP000582659">
    <property type="component" value="Unassembled WGS sequence"/>
</dbReference>
<dbReference type="EMBL" id="CAJFCV020000006">
    <property type="protein sequence ID" value="CAG9131795.1"/>
    <property type="molecule type" value="Genomic_DNA"/>
</dbReference>
<protein>
    <submittedName>
        <fullName evidence="1">(pine wood nematode) hypothetical protein</fullName>
    </submittedName>
</protein>
<reference evidence="1" key="1">
    <citation type="submission" date="2020-09" db="EMBL/GenBank/DDBJ databases">
        <authorList>
            <person name="Kikuchi T."/>
        </authorList>
    </citation>
    <scope>NUCLEOTIDE SEQUENCE</scope>
    <source>
        <strain evidence="1">Ka4C1</strain>
    </source>
</reference>
<gene>
    <name evidence="1" type="ORF">BXYJ_LOCUS15509</name>
</gene>
<keyword evidence="2" id="KW-1185">Reference proteome</keyword>
<name>A0A7I8XD31_BURXY</name>
<evidence type="ECO:0000313" key="1">
    <source>
        <dbReference type="EMBL" id="CAD5235418.1"/>
    </source>
</evidence>
<sequence length="536" mass="61908">MNLSGQLDLTNIDETFLQLTEDKLYYLHRVPDDVEGFPQRLAFRVKLPSGKKKHYISRGKLDWGNYFGGWHGTPVNRHDLSVKKDVEPICIQTEFMIIALLKKVPLELRHNIFDKTPLPFVADLLDGCDSKYVATLKNVCQQNNIRPKDGMDSNRGLALRSYLKSLKNLRLSGYNFWHLVDDRRVDLTAGKLYHLQHTNKKVHAGGDPRRLTFRVPLPQSRESLRLYVRDSEHIFSNNAGHWTFTLASRHDAEIKDNDQFCTTSFEIDPIVGSVAFDEENRVYYLKPHARHEADVYRQSLLDGSDAEFVWNFPHRMVTDLIVGNGKLLLSVVRNPPTIVCYDMETKSHFITECNYMGLAYQSVGKITVDGRASESPIIALRRRPQLEIWCAIAGSWKTLHHNTLVFSDAGYGTILGTINGESIQMQRVSSYRRQQLNRDTFLIMVEEEGEKRLKTLSIVEDQPIIQFVQRCEEPCAFNRLGDNFFYVLERERRHFWYQETPGGALCLVHADEEKSVIEMSRAYFKFKPQEQTCKAV</sequence>
<dbReference type="AlphaFoldDB" id="A0A7I8XD31"/>
<comment type="caution">
    <text evidence="1">The sequence shown here is derived from an EMBL/GenBank/DDBJ whole genome shotgun (WGS) entry which is preliminary data.</text>
</comment>
<evidence type="ECO:0000313" key="2">
    <source>
        <dbReference type="Proteomes" id="UP000659654"/>
    </source>
</evidence>